<evidence type="ECO:0000256" key="2">
    <source>
        <dbReference type="ARBA" id="ARBA00022692"/>
    </source>
</evidence>
<sequence>MAGEQYNPPAGPPPSWRQRHHDEYAPPSGPPPSHRHKETFDPPPGPPPFRRHNETFAPPSGPPPSHHHDETFAPPSGPPPNKNQTPSESNPPPYHDWTIIPDTALLPPPPAIHHEISPTANASASSADHARHWTQRNPLAPPAHLSHAAQTARQNQQYLINRPREFTGQIFPNRTPGTHRLKAGERCADCVLIMALPSYSARLDSPLETEVARTIYFEVRVERMGRAGDAGIAVGFVALPYPTWRLPGWERGSIGVHGDDGRRYMNDNEGGKDFTTPWRDGETVGVGMRFAVSEQPPGYGESRARLKVEVFFTRNGAKAGGWDVHEEKDLDDTSGDVQGLEGFHDLHAAVGIFGGSDFQIILNPAEWKYYPE</sequence>
<dbReference type="CDD" id="cd12910">
    <property type="entry name" value="SPRY_SSH4_like"/>
    <property type="match status" value="1"/>
</dbReference>
<keyword evidence="3" id="KW-1133">Transmembrane helix</keyword>
<name>A0A6A6HDL0_VIRVR</name>
<dbReference type="InterPro" id="IPR035780">
    <property type="entry name" value="SPRY_Ssh4-like"/>
</dbReference>
<keyword evidence="4" id="KW-0472">Membrane</keyword>
<evidence type="ECO:0000256" key="1">
    <source>
        <dbReference type="ARBA" id="ARBA00004370"/>
    </source>
</evidence>
<dbReference type="Gene3D" id="2.60.120.920">
    <property type="match status" value="1"/>
</dbReference>
<feature type="region of interest" description="Disordered" evidence="5">
    <location>
        <begin position="1"/>
        <end position="119"/>
    </location>
</feature>
<dbReference type="AlphaFoldDB" id="A0A6A6HDL0"/>
<accession>A0A6A6HDL0</accession>
<dbReference type="SUPFAM" id="SSF49899">
    <property type="entry name" value="Concanavalin A-like lectins/glucanases"/>
    <property type="match status" value="1"/>
</dbReference>
<organism evidence="7 8">
    <name type="scientific">Viridothelium virens</name>
    <name type="common">Speckled blister lichen</name>
    <name type="synonym">Trypethelium virens</name>
    <dbReference type="NCBI Taxonomy" id="1048519"/>
    <lineage>
        <taxon>Eukaryota</taxon>
        <taxon>Fungi</taxon>
        <taxon>Dikarya</taxon>
        <taxon>Ascomycota</taxon>
        <taxon>Pezizomycotina</taxon>
        <taxon>Dothideomycetes</taxon>
        <taxon>Dothideomycetes incertae sedis</taxon>
        <taxon>Trypetheliales</taxon>
        <taxon>Trypetheliaceae</taxon>
        <taxon>Viridothelium</taxon>
    </lineage>
</organism>
<evidence type="ECO:0000259" key="6">
    <source>
        <dbReference type="SMART" id="SM00449"/>
    </source>
</evidence>
<dbReference type="SMART" id="SM00449">
    <property type="entry name" value="SPRY"/>
    <property type="match status" value="1"/>
</dbReference>
<evidence type="ECO:0000313" key="8">
    <source>
        <dbReference type="Proteomes" id="UP000800092"/>
    </source>
</evidence>
<dbReference type="Proteomes" id="UP000800092">
    <property type="component" value="Unassembled WGS sequence"/>
</dbReference>
<dbReference type="OrthoDB" id="25503at2759"/>
<dbReference type="Pfam" id="PF00622">
    <property type="entry name" value="SPRY"/>
    <property type="match status" value="1"/>
</dbReference>
<reference evidence="7" key="1">
    <citation type="journal article" date="2020" name="Stud. Mycol.">
        <title>101 Dothideomycetes genomes: a test case for predicting lifestyles and emergence of pathogens.</title>
        <authorList>
            <person name="Haridas S."/>
            <person name="Albert R."/>
            <person name="Binder M."/>
            <person name="Bloem J."/>
            <person name="Labutti K."/>
            <person name="Salamov A."/>
            <person name="Andreopoulos B."/>
            <person name="Baker S."/>
            <person name="Barry K."/>
            <person name="Bills G."/>
            <person name="Bluhm B."/>
            <person name="Cannon C."/>
            <person name="Castanera R."/>
            <person name="Culley D."/>
            <person name="Daum C."/>
            <person name="Ezra D."/>
            <person name="Gonzalez J."/>
            <person name="Henrissat B."/>
            <person name="Kuo A."/>
            <person name="Liang C."/>
            <person name="Lipzen A."/>
            <person name="Lutzoni F."/>
            <person name="Magnuson J."/>
            <person name="Mondo S."/>
            <person name="Nolan M."/>
            <person name="Ohm R."/>
            <person name="Pangilinan J."/>
            <person name="Park H.-J."/>
            <person name="Ramirez L."/>
            <person name="Alfaro M."/>
            <person name="Sun H."/>
            <person name="Tritt A."/>
            <person name="Yoshinaga Y."/>
            <person name="Zwiers L.-H."/>
            <person name="Turgeon B."/>
            <person name="Goodwin S."/>
            <person name="Spatafora J."/>
            <person name="Crous P."/>
            <person name="Grigoriev I."/>
        </authorList>
    </citation>
    <scope>NUCLEOTIDE SEQUENCE</scope>
    <source>
        <strain evidence="7">Tuck. ex Michener</strain>
    </source>
</reference>
<keyword evidence="8" id="KW-1185">Reference proteome</keyword>
<dbReference type="PANTHER" id="PTHR12864">
    <property type="entry name" value="RAN BINDING PROTEIN 9-RELATED"/>
    <property type="match status" value="1"/>
</dbReference>
<evidence type="ECO:0000256" key="3">
    <source>
        <dbReference type="ARBA" id="ARBA00022989"/>
    </source>
</evidence>
<feature type="domain" description="SPRY" evidence="6">
    <location>
        <begin position="212"/>
        <end position="366"/>
    </location>
</feature>
<evidence type="ECO:0000256" key="5">
    <source>
        <dbReference type="SAM" id="MobiDB-lite"/>
    </source>
</evidence>
<dbReference type="InterPro" id="IPR013320">
    <property type="entry name" value="ConA-like_dom_sf"/>
</dbReference>
<evidence type="ECO:0000256" key="4">
    <source>
        <dbReference type="ARBA" id="ARBA00023136"/>
    </source>
</evidence>
<dbReference type="InterPro" id="IPR043136">
    <property type="entry name" value="B30.2/SPRY_sf"/>
</dbReference>
<comment type="subcellular location">
    <subcellularLocation>
        <location evidence="1">Membrane</location>
    </subcellularLocation>
</comment>
<dbReference type="EMBL" id="ML991787">
    <property type="protein sequence ID" value="KAF2236082.1"/>
    <property type="molecule type" value="Genomic_DNA"/>
</dbReference>
<evidence type="ECO:0000313" key="7">
    <source>
        <dbReference type="EMBL" id="KAF2236082.1"/>
    </source>
</evidence>
<dbReference type="InterPro" id="IPR050618">
    <property type="entry name" value="Ubq-SigPath_Reg"/>
</dbReference>
<dbReference type="InterPro" id="IPR003877">
    <property type="entry name" value="SPRY_dom"/>
</dbReference>
<dbReference type="GO" id="GO:0016020">
    <property type="term" value="C:membrane"/>
    <property type="evidence" value="ECO:0007669"/>
    <property type="project" value="UniProtKB-SubCell"/>
</dbReference>
<keyword evidence="2" id="KW-0812">Transmembrane</keyword>
<protein>
    <recommendedName>
        <fullName evidence="6">SPRY domain-containing protein</fullName>
    </recommendedName>
</protein>
<proteinExistence type="predicted"/>
<gene>
    <name evidence="7" type="ORF">EV356DRAFT_498927</name>
</gene>